<feature type="transmembrane region" description="Helical" evidence="8">
    <location>
        <begin position="36"/>
        <end position="56"/>
    </location>
</feature>
<dbReference type="Proteomes" id="UP001363151">
    <property type="component" value="Unassembled WGS sequence"/>
</dbReference>
<evidence type="ECO:0000256" key="7">
    <source>
        <dbReference type="SAM" id="MobiDB-lite"/>
    </source>
</evidence>
<protein>
    <submittedName>
        <fullName evidence="9">Glycoprotein-N-acetylgalactosamine 3-beta-galactosyltransferase</fullName>
    </submittedName>
</protein>
<keyword evidence="3 8" id="KW-0812">Transmembrane</keyword>
<evidence type="ECO:0000256" key="6">
    <source>
        <dbReference type="ARBA" id="ARBA00023136"/>
    </source>
</evidence>
<dbReference type="EMBL" id="JBBJCI010000416">
    <property type="protein sequence ID" value="KAK7231385.1"/>
    <property type="molecule type" value="Genomic_DNA"/>
</dbReference>
<evidence type="ECO:0000256" key="1">
    <source>
        <dbReference type="ARBA" id="ARBA00004606"/>
    </source>
</evidence>
<comment type="caution">
    <text evidence="9">The sequence shown here is derived from an EMBL/GenBank/DDBJ whole genome shotgun (WGS) entry which is preliminary data.</text>
</comment>
<dbReference type="PANTHER" id="PTHR23033">
    <property type="entry name" value="BETA1,3-GALACTOSYLTRANSFERASE"/>
    <property type="match status" value="1"/>
</dbReference>
<dbReference type="Gene3D" id="3.90.550.50">
    <property type="match status" value="1"/>
</dbReference>
<comment type="similarity">
    <text evidence="2">Belongs to the glycosyltransferase 31 family. Beta3-Gal-T subfamily.</text>
</comment>
<feature type="compositionally biased region" description="Low complexity" evidence="7">
    <location>
        <begin position="92"/>
        <end position="104"/>
    </location>
</feature>
<evidence type="ECO:0000256" key="8">
    <source>
        <dbReference type="SAM" id="Phobius"/>
    </source>
</evidence>
<evidence type="ECO:0000313" key="10">
    <source>
        <dbReference type="Proteomes" id="UP001363151"/>
    </source>
</evidence>
<evidence type="ECO:0000256" key="3">
    <source>
        <dbReference type="ARBA" id="ARBA00022692"/>
    </source>
</evidence>
<feature type="region of interest" description="Disordered" evidence="7">
    <location>
        <begin position="279"/>
        <end position="354"/>
    </location>
</feature>
<accession>A0ABR1FIH5</accession>
<dbReference type="PANTHER" id="PTHR23033:SF14">
    <property type="entry name" value="GLYCOPROTEIN-N-ACETYLGALACTOSAMINE 3-BETA-GALACTOSYLTRANSFERASE 1-RELATED"/>
    <property type="match status" value="1"/>
</dbReference>
<evidence type="ECO:0000256" key="2">
    <source>
        <dbReference type="ARBA" id="ARBA00006462"/>
    </source>
</evidence>
<feature type="region of interest" description="Disordered" evidence="7">
    <location>
        <begin position="1"/>
        <end position="28"/>
    </location>
</feature>
<proteinExistence type="inferred from homology"/>
<feature type="compositionally biased region" description="Pro residues" evidence="7">
    <location>
        <begin position="77"/>
        <end position="91"/>
    </location>
</feature>
<dbReference type="InterPro" id="IPR026050">
    <property type="entry name" value="C1GALT1/C1GALT1_chp1"/>
</dbReference>
<evidence type="ECO:0000256" key="4">
    <source>
        <dbReference type="ARBA" id="ARBA00022968"/>
    </source>
</evidence>
<feature type="region of interest" description="Disordered" evidence="7">
    <location>
        <begin position="58"/>
        <end position="104"/>
    </location>
</feature>
<reference evidence="9 10" key="1">
    <citation type="submission" date="2024-03" db="EMBL/GenBank/DDBJ databases">
        <title>Aureococcus anophagefferens CCMP1851 and Kratosvirus quantuckense: Draft genome of a second virus-susceptible host strain in the model system.</title>
        <authorList>
            <person name="Chase E."/>
            <person name="Truchon A.R."/>
            <person name="Schepens W."/>
            <person name="Wilhelm S.W."/>
        </authorList>
    </citation>
    <scope>NUCLEOTIDE SEQUENCE [LARGE SCALE GENOMIC DNA]</scope>
    <source>
        <strain evidence="9 10">CCMP1851</strain>
    </source>
</reference>
<feature type="compositionally biased region" description="Low complexity" evidence="7">
    <location>
        <begin position="282"/>
        <end position="319"/>
    </location>
</feature>
<keyword evidence="4" id="KW-0735">Signal-anchor</keyword>
<organism evidence="9 10">
    <name type="scientific">Aureococcus anophagefferens</name>
    <name type="common">Harmful bloom alga</name>
    <dbReference type="NCBI Taxonomy" id="44056"/>
    <lineage>
        <taxon>Eukaryota</taxon>
        <taxon>Sar</taxon>
        <taxon>Stramenopiles</taxon>
        <taxon>Ochrophyta</taxon>
        <taxon>Pelagophyceae</taxon>
        <taxon>Pelagomonadales</taxon>
        <taxon>Pelagomonadaceae</taxon>
        <taxon>Aureococcus</taxon>
    </lineage>
</organism>
<keyword evidence="10" id="KW-1185">Reference proteome</keyword>
<name>A0ABR1FIH5_AURAN</name>
<keyword evidence="6 8" id="KW-0472">Membrane</keyword>
<evidence type="ECO:0000313" key="9">
    <source>
        <dbReference type="EMBL" id="KAK7231385.1"/>
    </source>
</evidence>
<gene>
    <name evidence="9" type="ORF">SO694_00072038</name>
</gene>
<keyword evidence="5 8" id="KW-1133">Transmembrane helix</keyword>
<comment type="subcellular location">
    <subcellularLocation>
        <location evidence="1">Membrane</location>
        <topology evidence="1">Single-pass type II membrane protein</topology>
    </subcellularLocation>
</comment>
<sequence>MRARSANSEGALAGDEEDVDDGFTEKGNANRSTKRLYAMAVLITFCLTLCALAKRLDNAAASPPPTPRGSWRRPRPPPRSPPSRPRPPRPSPRTSSRAAAAAASGPGPAAAAAAAARGAAAAGLAAQAMKLVDVSPVYEAPTLPKVLCVIYTHSKHHSTAGKAASETWLPRCDGALILSDESDETVGAVGVPHEGPGASTTTSGRRRATNWRYVHEYYRGDFDYFHFGGDDLFVLVSNLKAYLASPPVKARNDRGEPLFLGRLFKQNGNEEPLQLGRQRLHASTASPWRSSTTPSTSPSAGPTSTASSRTSWSRSASATGPRTSCPRTRATRTGAAVHPFTPGQHLSYRKTPNDRYTKYARDLIEGERAAGSRRPSAVKPDLMVHMDAILHRCPSH</sequence>
<evidence type="ECO:0000256" key="5">
    <source>
        <dbReference type="ARBA" id="ARBA00022989"/>
    </source>
</evidence>